<dbReference type="SMART" id="SM00325">
    <property type="entry name" value="RhoGEF"/>
    <property type="match status" value="1"/>
</dbReference>
<dbReference type="InterPro" id="IPR051092">
    <property type="entry name" value="FYVE_RhoGEF_PH"/>
</dbReference>
<dbReference type="SUPFAM" id="SSF50729">
    <property type="entry name" value="PH domain-like"/>
    <property type="match status" value="1"/>
</dbReference>
<dbReference type="PANTHER" id="PTHR12673">
    <property type="entry name" value="FACIOGENITAL DYSPLASIA PROTEIN"/>
    <property type="match status" value="1"/>
</dbReference>
<dbReference type="Gene3D" id="1.20.900.10">
    <property type="entry name" value="Dbl homology (DH) domain"/>
    <property type="match status" value="1"/>
</dbReference>
<dbReference type="InterPro" id="IPR011993">
    <property type="entry name" value="PH-like_dom_sf"/>
</dbReference>
<sequence>MQSWARVVDELVASEASYLAHLSPLIDALALPLERACPPEARRGSDVLLCLNAHGLLGQLRDLHVIFLDELRAATTPVVDVAALGRLVALFAKVLRPVHTAYAGTYDDVACALAGLRKHSAVASVLAAFEASQKEPIANMLILPIQRLPRYVLLLRELDKQLPQREIESAKVAMEATASSVNISLQARANAQKIAKLQPLFPSLDLSQKTWLRDGKLSKTTINSRSGPREYLFHLFAEMLIYSDIATHGPLRVRRVIAVDDMEVALAPDERTIALVTPHKCMSLAADTSVLTAAWWKHLSFAAAERDIGPVPLRGLVDAPKDVLDGISAAVHTRRVWLQRDRLWRLGILAICADTVVLTQTLSRDRHKLIAHTPARHIQRVEGLPNGPPDAFSVTLDDKSQWVLVGQAQHLVDEVRLEYAAKAAKAKDAVETKDGQGQASNATVLDDVLKELQGRLLETRPPPPSYAPPICPVQTYPPPIPAHRRKTTTLRV</sequence>
<gene>
    <name evidence="2" type="ORF">SDRG_04307</name>
</gene>
<proteinExistence type="predicted"/>
<dbReference type="OrthoDB" id="73373at2759"/>
<dbReference type="GO" id="GO:0005085">
    <property type="term" value="F:guanyl-nucleotide exchange factor activity"/>
    <property type="evidence" value="ECO:0007669"/>
    <property type="project" value="InterPro"/>
</dbReference>
<dbReference type="InterPro" id="IPR035899">
    <property type="entry name" value="DBL_dom_sf"/>
</dbReference>
<dbReference type="SMART" id="SM00233">
    <property type="entry name" value="PH"/>
    <property type="match status" value="1"/>
</dbReference>
<organism evidence="2 3">
    <name type="scientific">Saprolegnia diclina (strain VS20)</name>
    <dbReference type="NCBI Taxonomy" id="1156394"/>
    <lineage>
        <taxon>Eukaryota</taxon>
        <taxon>Sar</taxon>
        <taxon>Stramenopiles</taxon>
        <taxon>Oomycota</taxon>
        <taxon>Saprolegniomycetes</taxon>
        <taxon>Saprolegniales</taxon>
        <taxon>Saprolegniaceae</taxon>
        <taxon>Saprolegnia</taxon>
    </lineage>
</organism>
<dbReference type="GO" id="GO:0005737">
    <property type="term" value="C:cytoplasm"/>
    <property type="evidence" value="ECO:0007669"/>
    <property type="project" value="TreeGrafter"/>
</dbReference>
<dbReference type="PANTHER" id="PTHR12673:SF159">
    <property type="entry name" value="LD03170P"/>
    <property type="match status" value="1"/>
</dbReference>
<evidence type="ECO:0000313" key="2">
    <source>
        <dbReference type="EMBL" id="EQC38605.1"/>
    </source>
</evidence>
<dbReference type="AlphaFoldDB" id="T0QX40"/>
<name>T0QX40_SAPDV</name>
<reference evidence="2 3" key="1">
    <citation type="submission" date="2012-04" db="EMBL/GenBank/DDBJ databases">
        <title>The Genome Sequence of Saprolegnia declina VS20.</title>
        <authorList>
            <consortium name="The Broad Institute Genome Sequencing Platform"/>
            <person name="Russ C."/>
            <person name="Nusbaum C."/>
            <person name="Tyler B."/>
            <person name="van West P."/>
            <person name="Dieguez-Uribeondo J."/>
            <person name="de Bruijn I."/>
            <person name="Tripathy S."/>
            <person name="Jiang R."/>
            <person name="Young S.K."/>
            <person name="Zeng Q."/>
            <person name="Gargeya S."/>
            <person name="Fitzgerald M."/>
            <person name="Haas B."/>
            <person name="Abouelleil A."/>
            <person name="Alvarado L."/>
            <person name="Arachchi H.M."/>
            <person name="Berlin A."/>
            <person name="Chapman S.B."/>
            <person name="Goldberg J."/>
            <person name="Griggs A."/>
            <person name="Gujja S."/>
            <person name="Hansen M."/>
            <person name="Howarth C."/>
            <person name="Imamovic A."/>
            <person name="Larimer J."/>
            <person name="McCowen C."/>
            <person name="Montmayeur A."/>
            <person name="Murphy C."/>
            <person name="Neiman D."/>
            <person name="Pearson M."/>
            <person name="Priest M."/>
            <person name="Roberts A."/>
            <person name="Saif S."/>
            <person name="Shea T."/>
            <person name="Sisk P."/>
            <person name="Sykes S."/>
            <person name="Wortman J."/>
            <person name="Nusbaum C."/>
            <person name="Birren B."/>
        </authorList>
    </citation>
    <scope>NUCLEOTIDE SEQUENCE [LARGE SCALE GENOMIC DNA]</scope>
    <source>
        <strain evidence="2 3">VS20</strain>
    </source>
</reference>
<dbReference type="Gene3D" id="2.30.29.30">
    <property type="entry name" value="Pleckstrin-homology domain (PH domain)/Phosphotyrosine-binding domain (PTB)"/>
    <property type="match status" value="1"/>
</dbReference>
<dbReference type="InParanoid" id="T0QX40"/>
<dbReference type="InterPro" id="IPR000219">
    <property type="entry name" value="DH_dom"/>
</dbReference>
<dbReference type="VEuPathDB" id="FungiDB:SDRG_04307"/>
<keyword evidence="3" id="KW-1185">Reference proteome</keyword>
<accession>T0QX40</accession>
<dbReference type="OMA" id="PREYLFH"/>
<dbReference type="RefSeq" id="XP_008608197.1">
    <property type="nucleotide sequence ID" value="XM_008609975.1"/>
</dbReference>
<dbReference type="PROSITE" id="PS50010">
    <property type="entry name" value="DH_2"/>
    <property type="match status" value="1"/>
</dbReference>
<evidence type="ECO:0000313" key="3">
    <source>
        <dbReference type="Proteomes" id="UP000030762"/>
    </source>
</evidence>
<feature type="domain" description="DH" evidence="1">
    <location>
        <begin position="3"/>
        <end position="184"/>
    </location>
</feature>
<dbReference type="Pfam" id="PF00621">
    <property type="entry name" value="RhoGEF"/>
    <property type="match status" value="1"/>
</dbReference>
<dbReference type="Proteomes" id="UP000030762">
    <property type="component" value="Unassembled WGS sequence"/>
</dbReference>
<dbReference type="EMBL" id="JH767141">
    <property type="protein sequence ID" value="EQC38605.1"/>
    <property type="molecule type" value="Genomic_DNA"/>
</dbReference>
<evidence type="ECO:0000259" key="1">
    <source>
        <dbReference type="PROSITE" id="PS50010"/>
    </source>
</evidence>
<dbReference type="eggNOG" id="KOG4424">
    <property type="taxonomic scope" value="Eukaryota"/>
</dbReference>
<dbReference type="InterPro" id="IPR001849">
    <property type="entry name" value="PH_domain"/>
</dbReference>
<protein>
    <recommendedName>
        <fullName evidence="1">DH domain-containing protein</fullName>
    </recommendedName>
</protein>
<dbReference type="GeneID" id="19945034"/>
<dbReference type="SUPFAM" id="SSF48065">
    <property type="entry name" value="DBL homology domain (DH-domain)"/>
    <property type="match status" value="1"/>
</dbReference>